<organism evidence="1 2">
    <name type="scientific">Mythimna loreyi</name>
    <dbReference type="NCBI Taxonomy" id="667449"/>
    <lineage>
        <taxon>Eukaryota</taxon>
        <taxon>Metazoa</taxon>
        <taxon>Ecdysozoa</taxon>
        <taxon>Arthropoda</taxon>
        <taxon>Hexapoda</taxon>
        <taxon>Insecta</taxon>
        <taxon>Pterygota</taxon>
        <taxon>Neoptera</taxon>
        <taxon>Endopterygota</taxon>
        <taxon>Lepidoptera</taxon>
        <taxon>Glossata</taxon>
        <taxon>Ditrysia</taxon>
        <taxon>Noctuoidea</taxon>
        <taxon>Noctuidae</taxon>
        <taxon>Noctuinae</taxon>
        <taxon>Hadenini</taxon>
        <taxon>Mythimna</taxon>
    </lineage>
</organism>
<proteinExistence type="predicted"/>
<dbReference type="EMBL" id="CM056792">
    <property type="protein sequence ID" value="KAJ8721919.1"/>
    <property type="molecule type" value="Genomic_DNA"/>
</dbReference>
<accession>A0ACC2QNW5</accession>
<evidence type="ECO:0000313" key="1">
    <source>
        <dbReference type="EMBL" id="KAJ8721919.1"/>
    </source>
</evidence>
<keyword evidence="2" id="KW-1185">Reference proteome</keyword>
<reference evidence="1" key="1">
    <citation type="submission" date="2023-03" db="EMBL/GenBank/DDBJ databases">
        <title>Chromosome-level genomes of two armyworms, Mythimna separata and Mythimna loreyi, provide insights into the biosynthesis and reception of sex pheromones.</title>
        <authorList>
            <person name="Zhao H."/>
        </authorList>
    </citation>
    <scope>NUCLEOTIDE SEQUENCE</scope>
    <source>
        <strain evidence="1">BeijingLab</strain>
    </source>
</reference>
<dbReference type="Proteomes" id="UP001231649">
    <property type="component" value="Chromosome 16"/>
</dbReference>
<comment type="caution">
    <text evidence="1">The sequence shown here is derived from an EMBL/GenBank/DDBJ whole genome shotgun (WGS) entry which is preliminary data.</text>
</comment>
<protein>
    <submittedName>
        <fullName evidence="1">Uncharacterized protein</fullName>
    </submittedName>
</protein>
<evidence type="ECO:0000313" key="2">
    <source>
        <dbReference type="Proteomes" id="UP001231649"/>
    </source>
</evidence>
<name>A0ACC2QNW5_9NEOP</name>
<gene>
    <name evidence="1" type="ORF">PYW08_004321</name>
</gene>
<sequence length="257" mass="27148">MSFQDKVVIVTGGSSGIGAATAIKFAEEGAKVAIVGRNKAKLDNVAKQCGNPLVIVADVSKDADIKRIISETLKQFGKLDILVNNAGIAHSVSILAEQAMTVFDNVMSTNLRSVVYLTHLAAPHLVKTKGNIVNISSVAGLRVLAKDTFSYSTSKAGLDHFTRAVAQELAENGVRVNSVNPGPVKTDIIGNMGATGEMEEAVYKYMQNMTALNRISGPEEIADVVLFLASDKARAITGSSFVSDNGTLLKVADRPTN</sequence>